<dbReference type="InterPro" id="IPR005158">
    <property type="entry name" value="BTAD"/>
</dbReference>
<dbReference type="GO" id="GO:0000160">
    <property type="term" value="P:phosphorelay signal transduction system"/>
    <property type="evidence" value="ECO:0007669"/>
    <property type="project" value="UniProtKB-KW"/>
</dbReference>
<dbReference type="SUPFAM" id="SSF48452">
    <property type="entry name" value="TPR-like"/>
    <property type="match status" value="1"/>
</dbReference>
<dbReference type="Gene3D" id="1.10.10.10">
    <property type="entry name" value="Winged helix-like DNA-binding domain superfamily/Winged helix DNA-binding domain"/>
    <property type="match status" value="1"/>
</dbReference>
<dbReference type="EMBL" id="LGUI01000005">
    <property type="protein sequence ID" value="PNE32427.1"/>
    <property type="molecule type" value="Genomic_DNA"/>
</dbReference>
<comment type="caution">
    <text evidence="6">The sequence shown here is derived from an EMBL/GenBank/DDBJ whole genome shotgun (WGS) entry which is preliminary data.</text>
</comment>
<evidence type="ECO:0000256" key="2">
    <source>
        <dbReference type="ARBA" id="ARBA00023015"/>
    </source>
</evidence>
<reference evidence="7" key="1">
    <citation type="submission" date="2015-07" db="EMBL/GenBank/DDBJ databases">
        <authorList>
            <person name="Graham D.E."/>
            <person name="Giannone R.J."/>
            <person name="Gulvik C.A."/>
            <person name="Hettich R.L."/>
            <person name="Klingeman D.M."/>
            <person name="Mahan K.M."/>
            <person name="Parry R.J."/>
            <person name="Spain J.C."/>
        </authorList>
    </citation>
    <scope>NUCLEOTIDE SEQUENCE [LARGE SCALE GENOMIC DNA]</scope>
    <source>
        <strain evidence="7">ATCC 27428</strain>
    </source>
</reference>
<keyword evidence="2" id="KW-0805">Transcription regulation</keyword>
<dbReference type="InterPro" id="IPR051677">
    <property type="entry name" value="AfsR-DnrI-RedD_regulator"/>
</dbReference>
<evidence type="ECO:0000259" key="5">
    <source>
        <dbReference type="Pfam" id="PF03704"/>
    </source>
</evidence>
<feature type="region of interest" description="Disordered" evidence="4">
    <location>
        <begin position="133"/>
        <end position="198"/>
    </location>
</feature>
<dbReference type="InterPro" id="IPR011990">
    <property type="entry name" value="TPR-like_helical_dom_sf"/>
</dbReference>
<name>A0A2N8NUI1_STREU</name>
<keyword evidence="7" id="KW-1185">Reference proteome</keyword>
<dbReference type="InterPro" id="IPR036388">
    <property type="entry name" value="WH-like_DNA-bd_sf"/>
</dbReference>
<accession>A0A2N8NUI1</accession>
<dbReference type="Pfam" id="PF03704">
    <property type="entry name" value="BTAD"/>
    <property type="match status" value="1"/>
</dbReference>
<keyword evidence="1" id="KW-0902">Two-component regulatory system</keyword>
<dbReference type="GO" id="GO:0006355">
    <property type="term" value="P:regulation of DNA-templated transcription"/>
    <property type="evidence" value="ECO:0007669"/>
    <property type="project" value="TreeGrafter"/>
</dbReference>
<protein>
    <recommendedName>
        <fullName evidence="5">Bacterial transcriptional activator domain-containing protein</fullName>
    </recommendedName>
</protein>
<dbReference type="PANTHER" id="PTHR35807:SF1">
    <property type="entry name" value="TRANSCRIPTIONAL REGULATOR REDD"/>
    <property type="match status" value="1"/>
</dbReference>
<evidence type="ECO:0000313" key="6">
    <source>
        <dbReference type="EMBL" id="PNE32427.1"/>
    </source>
</evidence>
<evidence type="ECO:0000256" key="3">
    <source>
        <dbReference type="ARBA" id="ARBA00023163"/>
    </source>
</evidence>
<dbReference type="GO" id="GO:0003677">
    <property type="term" value="F:DNA binding"/>
    <property type="evidence" value="ECO:0007669"/>
    <property type="project" value="TreeGrafter"/>
</dbReference>
<feature type="compositionally biased region" description="Polar residues" evidence="4">
    <location>
        <begin position="179"/>
        <end position="191"/>
    </location>
</feature>
<gene>
    <name evidence="6" type="ORF">AF335_17655</name>
</gene>
<dbReference type="Gene3D" id="1.25.40.10">
    <property type="entry name" value="Tetratricopeptide repeat domain"/>
    <property type="match status" value="1"/>
</dbReference>
<sequence>MITAMRFGILGDTRAWHDDGTEVALGGPARRTLPALPLIRSGAVVPVERPAEEVEPRRTVSAHAPQSRISRPRTALGAAATIERAGTGYRIVVPEDAVDADRFGRPAADGRRALADGDAGRAAALPRRALGLWRGPAPAGLTESGTGSGTAAPPRDGWRNSASRPWRTASRPTRAWGSTARSCRSRANSFAATRCGSG</sequence>
<feature type="domain" description="Bacterial transcriptional activator" evidence="5">
    <location>
        <begin position="98"/>
        <end position="145"/>
    </location>
</feature>
<proteinExistence type="predicted"/>
<dbReference type="AlphaFoldDB" id="A0A2N8NUI1"/>
<dbReference type="PANTHER" id="PTHR35807">
    <property type="entry name" value="TRANSCRIPTIONAL REGULATOR REDD-RELATED"/>
    <property type="match status" value="1"/>
</dbReference>
<organism evidence="6 7">
    <name type="scientific">Streptomyces eurocidicus</name>
    <name type="common">Streptoverticillium eurocidicus</name>
    <dbReference type="NCBI Taxonomy" id="66423"/>
    <lineage>
        <taxon>Bacteria</taxon>
        <taxon>Bacillati</taxon>
        <taxon>Actinomycetota</taxon>
        <taxon>Actinomycetes</taxon>
        <taxon>Kitasatosporales</taxon>
        <taxon>Streptomycetaceae</taxon>
        <taxon>Streptomyces</taxon>
    </lineage>
</organism>
<evidence type="ECO:0000256" key="4">
    <source>
        <dbReference type="SAM" id="MobiDB-lite"/>
    </source>
</evidence>
<keyword evidence="3" id="KW-0804">Transcription</keyword>
<evidence type="ECO:0000313" key="7">
    <source>
        <dbReference type="Proteomes" id="UP000235945"/>
    </source>
</evidence>
<evidence type="ECO:0000256" key="1">
    <source>
        <dbReference type="ARBA" id="ARBA00023012"/>
    </source>
</evidence>
<dbReference type="Proteomes" id="UP000235945">
    <property type="component" value="Unassembled WGS sequence"/>
</dbReference>